<accession>A0A1X3JMM7</accession>
<name>A0A1X3JMM7_ECOLX</name>
<dbReference type="EMBL" id="ADJB01000005">
    <property type="protein sequence ID" value="OSL16984.1"/>
    <property type="molecule type" value="Genomic_DNA"/>
</dbReference>
<gene>
    <name evidence="1" type="ORF">ECVG_04482</name>
</gene>
<reference evidence="1 2" key="1">
    <citation type="submission" date="2010-04" db="EMBL/GenBank/DDBJ databases">
        <title>The Genome Sequence of Escherichia coli H386.</title>
        <authorList>
            <consortium name="The Broad Institute Genome Sequencing Platform"/>
            <consortium name="The Broad Institute Genome Sequencing Center for Infectious Disease"/>
            <person name="Feldgarden M."/>
            <person name="Gordon D.M."/>
            <person name="Johnson J.R."/>
            <person name="Johnston B.D."/>
            <person name="Young S."/>
            <person name="Zeng Q."/>
            <person name="Koehrsen M."/>
            <person name="Alvarado L."/>
            <person name="Berlin A.M."/>
            <person name="Borenstein D."/>
            <person name="Chapman S.B."/>
            <person name="Chen Z."/>
            <person name="Engels R."/>
            <person name="Freedman E."/>
            <person name="Gellesch M."/>
            <person name="Goldberg J."/>
            <person name="Griggs A."/>
            <person name="Gujja S."/>
            <person name="Heilman E.R."/>
            <person name="Heiman D.I."/>
            <person name="Hepburn T.A."/>
            <person name="Howarth C."/>
            <person name="Jen D."/>
            <person name="Larson L."/>
            <person name="Mehta T."/>
            <person name="Park D."/>
            <person name="Pearson M."/>
            <person name="Richards J."/>
            <person name="Roberts A."/>
            <person name="Saif S."/>
            <person name="Shea T.D."/>
            <person name="Shenoy N."/>
            <person name="Sisk P."/>
            <person name="Stolte C."/>
            <person name="Sykes S.N."/>
            <person name="Walk T."/>
            <person name="White J."/>
            <person name="Yandava C."/>
            <person name="Haas B."/>
            <person name="Henn M.R."/>
            <person name="Nusbaum C."/>
            <person name="Birren B."/>
        </authorList>
    </citation>
    <scope>NUCLEOTIDE SEQUENCE [LARGE SCALE GENOMIC DNA]</scope>
    <source>
        <strain evidence="1 2">H386</strain>
    </source>
</reference>
<evidence type="ECO:0008006" key="3">
    <source>
        <dbReference type="Google" id="ProtNLM"/>
    </source>
</evidence>
<dbReference type="AlphaFoldDB" id="A0A1X3JMM7"/>
<protein>
    <recommendedName>
        <fullName evidence="3">Prophage protein</fullName>
    </recommendedName>
</protein>
<evidence type="ECO:0000313" key="2">
    <source>
        <dbReference type="Proteomes" id="UP000193045"/>
    </source>
</evidence>
<sequence>MAYQKLFRKRTNCWANMSYRIIQARRNMNNFLTFHAEATPDGVNIMYRSNDGMTERVETVSYIDAVNRLDAGDYDDKPDEGMFIHLAIASGGNQGYFDYTSQHHVIMWRWLIATAFINEMRKENGTVSIIDDSGNHSVVSVYSNGIVAMPLYPVAERLAMANNIEGAMIEKYGVDVGTKNAIIFYSNMFDVEQGTLTSFGREVLADLHNSFIAELNENGIPEAPVTH</sequence>
<dbReference type="Proteomes" id="UP000193045">
    <property type="component" value="Unassembled WGS sequence"/>
</dbReference>
<proteinExistence type="predicted"/>
<organism evidence="1 2">
    <name type="scientific">Escherichia coli H386</name>
    <dbReference type="NCBI Taxonomy" id="656397"/>
    <lineage>
        <taxon>Bacteria</taxon>
        <taxon>Pseudomonadati</taxon>
        <taxon>Pseudomonadota</taxon>
        <taxon>Gammaproteobacteria</taxon>
        <taxon>Enterobacterales</taxon>
        <taxon>Enterobacteriaceae</taxon>
        <taxon>Escherichia</taxon>
    </lineage>
</organism>
<evidence type="ECO:0000313" key="1">
    <source>
        <dbReference type="EMBL" id="OSL16984.1"/>
    </source>
</evidence>
<comment type="caution">
    <text evidence="1">The sequence shown here is derived from an EMBL/GenBank/DDBJ whole genome shotgun (WGS) entry which is preliminary data.</text>
</comment>